<proteinExistence type="predicted"/>
<dbReference type="Proteomes" id="UP000310506">
    <property type="component" value="Unassembled WGS sequence"/>
</dbReference>
<dbReference type="Gene3D" id="3.90.1150.30">
    <property type="match status" value="1"/>
</dbReference>
<dbReference type="RefSeq" id="WP_136135889.1">
    <property type="nucleotide sequence ID" value="NZ_SDGV01000002.1"/>
</dbReference>
<sequence>MKQIEKRIARLIAFGESLKGAKVYYRKDWRTTYFDILGKQFGMMSPEVSEDAFITLKNTPEENEILKEAYPEMVNPGYYANKKHWNSIKLSGTELTDEEIEALIKISYTLVCKNLTKSQKLELEQLD</sequence>
<protein>
    <submittedName>
        <fullName evidence="1">MmcQ/YjbR family DNA-binding protein</fullName>
    </submittedName>
</protein>
<keyword evidence="1" id="KW-0238">DNA-binding</keyword>
<dbReference type="EMBL" id="SDGV01000002">
    <property type="protein sequence ID" value="THB62227.1"/>
    <property type="molecule type" value="Genomic_DNA"/>
</dbReference>
<dbReference type="InterPro" id="IPR038056">
    <property type="entry name" value="YjbR-like_sf"/>
</dbReference>
<evidence type="ECO:0000313" key="1">
    <source>
        <dbReference type="EMBL" id="THB62227.1"/>
    </source>
</evidence>
<name>A0A4S3B716_9ENTE</name>
<evidence type="ECO:0000313" key="2">
    <source>
        <dbReference type="Proteomes" id="UP000310506"/>
    </source>
</evidence>
<dbReference type="InterPro" id="IPR007351">
    <property type="entry name" value="YjbR"/>
</dbReference>
<organism evidence="1 2">
    <name type="scientific">Vagococcus silagei</name>
    <dbReference type="NCBI Taxonomy" id="2508885"/>
    <lineage>
        <taxon>Bacteria</taxon>
        <taxon>Bacillati</taxon>
        <taxon>Bacillota</taxon>
        <taxon>Bacilli</taxon>
        <taxon>Lactobacillales</taxon>
        <taxon>Enterococcaceae</taxon>
        <taxon>Vagococcus</taxon>
    </lineage>
</organism>
<gene>
    <name evidence="1" type="ORF">ESZ54_01410</name>
</gene>
<dbReference type="PANTHER" id="PTHR35145:SF1">
    <property type="entry name" value="CYTOPLASMIC PROTEIN"/>
    <property type="match status" value="1"/>
</dbReference>
<comment type="caution">
    <text evidence="1">The sequence shown here is derived from an EMBL/GenBank/DDBJ whole genome shotgun (WGS) entry which is preliminary data.</text>
</comment>
<reference evidence="1 2" key="1">
    <citation type="submission" date="2019-01" db="EMBL/GenBank/DDBJ databases">
        <title>Vagococcus silagei sp. nov. isolated from brewer's grain.</title>
        <authorList>
            <person name="Guu J.-R."/>
        </authorList>
    </citation>
    <scope>NUCLEOTIDE SEQUENCE [LARGE SCALE GENOMIC DNA]</scope>
    <source>
        <strain evidence="1 2">2B-2</strain>
    </source>
</reference>
<dbReference type="SUPFAM" id="SSF142906">
    <property type="entry name" value="YjbR-like"/>
    <property type="match status" value="1"/>
</dbReference>
<accession>A0A4S3B716</accession>
<dbReference type="PANTHER" id="PTHR35145">
    <property type="entry name" value="CYTOPLASMIC PROTEIN-RELATED"/>
    <property type="match status" value="1"/>
</dbReference>
<dbReference type="OrthoDB" id="9789813at2"/>
<keyword evidence="2" id="KW-1185">Reference proteome</keyword>
<dbReference type="GO" id="GO:0003677">
    <property type="term" value="F:DNA binding"/>
    <property type="evidence" value="ECO:0007669"/>
    <property type="project" value="UniProtKB-KW"/>
</dbReference>
<dbReference type="Pfam" id="PF04237">
    <property type="entry name" value="YjbR"/>
    <property type="match status" value="1"/>
</dbReference>
<dbReference type="AlphaFoldDB" id="A0A4S3B716"/>
<dbReference type="InterPro" id="IPR058532">
    <property type="entry name" value="YjbR/MT2646/Rv2570-like"/>
</dbReference>